<sequence>MGDLAKTYLDLSCEMQEAEKICQGRRDKIRAKRLQMEKVQMRISKEKNPIRLEELHKKLKKLRRGFKPELENDMDYEAKKAKQAAFEHESKLLDALHEVDTVTVTSKEDIQQVEKEVKMKCRLVIRADDWKLIAHACYSGLGFLLYSP</sequence>
<dbReference type="EMBL" id="GGEC01051975">
    <property type="protein sequence ID" value="MBX32459.1"/>
    <property type="molecule type" value="Transcribed_RNA"/>
</dbReference>
<protein>
    <submittedName>
        <fullName evidence="1">Uncharacterized protein</fullName>
    </submittedName>
</protein>
<evidence type="ECO:0000313" key="1">
    <source>
        <dbReference type="EMBL" id="MBX32462.1"/>
    </source>
</evidence>
<proteinExistence type="predicted"/>
<dbReference type="EMBL" id="GGEC01051978">
    <property type="protein sequence ID" value="MBX32462.1"/>
    <property type="molecule type" value="Transcribed_RNA"/>
</dbReference>
<reference evidence="1" key="1">
    <citation type="submission" date="2018-02" db="EMBL/GenBank/DDBJ databases">
        <title>Rhizophora mucronata_Transcriptome.</title>
        <authorList>
            <person name="Meera S.P."/>
            <person name="Sreeshan A."/>
            <person name="Augustine A."/>
        </authorList>
    </citation>
    <scope>NUCLEOTIDE SEQUENCE</scope>
    <source>
        <tissue evidence="1">Leaf</tissue>
    </source>
</reference>
<dbReference type="AlphaFoldDB" id="A0A2P2MQI5"/>
<name>A0A2P2MQI5_RHIMU</name>
<accession>A0A2P2MQI5</accession>
<organism evidence="1">
    <name type="scientific">Rhizophora mucronata</name>
    <name type="common">Asiatic mangrove</name>
    <dbReference type="NCBI Taxonomy" id="61149"/>
    <lineage>
        <taxon>Eukaryota</taxon>
        <taxon>Viridiplantae</taxon>
        <taxon>Streptophyta</taxon>
        <taxon>Embryophyta</taxon>
        <taxon>Tracheophyta</taxon>
        <taxon>Spermatophyta</taxon>
        <taxon>Magnoliopsida</taxon>
        <taxon>eudicotyledons</taxon>
        <taxon>Gunneridae</taxon>
        <taxon>Pentapetalae</taxon>
        <taxon>rosids</taxon>
        <taxon>fabids</taxon>
        <taxon>Malpighiales</taxon>
        <taxon>Rhizophoraceae</taxon>
        <taxon>Rhizophora</taxon>
    </lineage>
</organism>